<dbReference type="Pfam" id="PF14192">
    <property type="entry name" value="DUF4314"/>
    <property type="match status" value="1"/>
</dbReference>
<dbReference type="PATRIC" id="fig|1341157.4.peg.1181"/>
<feature type="domain" description="DUF4314" evidence="1">
    <location>
        <begin position="6"/>
        <end position="73"/>
    </location>
</feature>
<organism evidence="2 3">
    <name type="scientific">Ruminococcus flavefaciens 007c</name>
    <dbReference type="NCBI Taxonomy" id="1341157"/>
    <lineage>
        <taxon>Bacteria</taxon>
        <taxon>Bacillati</taxon>
        <taxon>Bacillota</taxon>
        <taxon>Clostridia</taxon>
        <taxon>Eubacteriales</taxon>
        <taxon>Oscillospiraceae</taxon>
        <taxon>Ruminococcus</taxon>
    </lineage>
</organism>
<protein>
    <recommendedName>
        <fullName evidence="1">DUF4314 domain-containing protein</fullName>
    </recommendedName>
</protein>
<proteinExistence type="predicted"/>
<dbReference type="Proteomes" id="UP000019365">
    <property type="component" value="Unassembled WGS sequence"/>
</dbReference>
<evidence type="ECO:0000313" key="2">
    <source>
        <dbReference type="EMBL" id="EWM54203.1"/>
    </source>
</evidence>
<name>W7UKA3_RUMFL</name>
<evidence type="ECO:0000313" key="3">
    <source>
        <dbReference type="Proteomes" id="UP000019365"/>
    </source>
</evidence>
<accession>W7UKA3</accession>
<dbReference type="AlphaFoldDB" id="W7UKA3"/>
<dbReference type="EMBL" id="ATAX01000017">
    <property type="protein sequence ID" value="EWM54203.1"/>
    <property type="molecule type" value="Genomic_DNA"/>
</dbReference>
<reference evidence="2 3" key="1">
    <citation type="journal article" date="2014" name="PLoS ONE">
        <title>Rumen cellulosomics: divergent fiber-degrading strategies revealed by comparative genome-wide analysis of six ruminococcal strains.</title>
        <authorList>
            <person name="Dassa B."/>
            <person name="Borovok I."/>
            <person name="Ruimy-Israeli V."/>
            <person name="Lamed R."/>
            <person name="Flint H.J."/>
            <person name="Duncan S.H."/>
            <person name="Henrissat B."/>
            <person name="Coutinho P."/>
            <person name="Morrison M."/>
            <person name="Mosoni P."/>
            <person name="Yeoman C.J."/>
            <person name="White B.A."/>
            <person name="Bayer E.A."/>
        </authorList>
    </citation>
    <scope>NUCLEOTIDE SEQUENCE [LARGE SCALE GENOMIC DNA]</scope>
    <source>
        <strain evidence="2 3">007c</strain>
    </source>
</reference>
<keyword evidence="3" id="KW-1185">Reference proteome</keyword>
<gene>
    <name evidence="2" type="ORF">RF007C_02710</name>
</gene>
<evidence type="ECO:0000259" key="1">
    <source>
        <dbReference type="Pfam" id="PF14192"/>
    </source>
</evidence>
<dbReference type="eggNOG" id="COG2105">
    <property type="taxonomic scope" value="Bacteria"/>
</dbReference>
<comment type="caution">
    <text evidence="2">The sequence shown here is derived from an EMBL/GenBank/DDBJ whole genome shotgun (WGS) entry which is preliminary data.</text>
</comment>
<sequence length="76" mass="8363">MQFPNERQLQALRERYPVGTRIRLIRMADDIAPVPPGTTGTVAIIDDAGNIHMKWDNGRSLALIEGADEFEVISGG</sequence>
<dbReference type="InterPro" id="IPR025463">
    <property type="entry name" value="DUF4314"/>
</dbReference>
<dbReference type="OrthoDB" id="9813511at2"/>